<evidence type="ECO:0000313" key="4">
    <source>
        <dbReference type="Proteomes" id="UP001164506"/>
    </source>
</evidence>
<evidence type="ECO:0000256" key="1">
    <source>
        <dbReference type="SAM" id="MobiDB-lite"/>
    </source>
</evidence>
<dbReference type="Proteomes" id="UP001164506">
    <property type="component" value="Chromosome"/>
</dbReference>
<organism evidence="3 4">
    <name type="scientific">Streptomyces tanashiensis</name>
    <dbReference type="NCBI Taxonomy" id="67367"/>
    <lineage>
        <taxon>Bacteria</taxon>
        <taxon>Bacillati</taxon>
        <taxon>Actinomycetota</taxon>
        <taxon>Actinomycetes</taxon>
        <taxon>Kitasatosporales</taxon>
        <taxon>Streptomycetaceae</taxon>
        <taxon>Streptomyces</taxon>
    </lineage>
</organism>
<proteinExistence type="predicted"/>
<dbReference type="EMBL" id="CP084204">
    <property type="protein sequence ID" value="UZX26780.1"/>
    <property type="molecule type" value="Genomic_DNA"/>
</dbReference>
<evidence type="ECO:0000259" key="2">
    <source>
        <dbReference type="Pfam" id="PF01610"/>
    </source>
</evidence>
<dbReference type="Pfam" id="PF01610">
    <property type="entry name" value="DDE_Tnp_ISL3"/>
    <property type="match status" value="1"/>
</dbReference>
<evidence type="ECO:0000313" key="3">
    <source>
        <dbReference type="EMBL" id="UZX26780.1"/>
    </source>
</evidence>
<sequence length="89" mass="9851">MVPARRVGGVDEYAPRPPHKGRPYEAVLVDVETRRKTDLLSDRESPSLAAWPARLPGIEVVCRDPAPFFPEGAIAWAPQAVQVAGRWHL</sequence>
<feature type="region of interest" description="Disordered" evidence="1">
    <location>
        <begin position="1"/>
        <end position="21"/>
    </location>
</feature>
<accession>A0ABY6R9L6</accession>
<feature type="domain" description="Transposase IS204/IS1001/IS1096/IS1165 DDE" evidence="2">
    <location>
        <begin position="9"/>
        <end position="89"/>
    </location>
</feature>
<reference evidence="3" key="1">
    <citation type="submission" date="2021-09" db="EMBL/GenBank/DDBJ databases">
        <title>Complete genome sequence and metabolic characterization of Streptomyces tanashiensis DSM 731 the producer of antibacterial Kalafungin and diverse secondary metabolites.</title>
        <authorList>
            <person name="Abbasi M.N."/>
            <person name="Anwar M.N."/>
            <person name="Alam K."/>
            <person name="Shoaib M."/>
            <person name="Lin Z."/>
            <person name="Hayat M."/>
            <person name="Ali M.I."/>
            <person name="Malik H.M.T."/>
            <person name="Ahmed I."/>
            <person name="Li A."/>
            <person name="Hailong Wang H."/>
            <person name="Zhang Y."/>
        </authorList>
    </citation>
    <scope>NUCLEOTIDE SEQUENCE</scope>
    <source>
        <strain evidence="3">Kala</strain>
    </source>
</reference>
<protein>
    <submittedName>
        <fullName evidence="3">Transposase</fullName>
    </submittedName>
</protein>
<dbReference type="InterPro" id="IPR002560">
    <property type="entry name" value="Transposase_DDE"/>
</dbReference>
<dbReference type="PANTHER" id="PTHR33498">
    <property type="entry name" value="TRANSPOSASE FOR INSERTION SEQUENCE ELEMENT IS1557"/>
    <property type="match status" value="1"/>
</dbReference>
<dbReference type="PANTHER" id="PTHR33498:SF1">
    <property type="entry name" value="TRANSPOSASE FOR INSERTION SEQUENCE ELEMENT IS1557"/>
    <property type="match status" value="1"/>
</dbReference>
<name>A0ABY6R9L6_9ACTN</name>
<dbReference type="InterPro" id="IPR047951">
    <property type="entry name" value="Transpos_ISL3"/>
</dbReference>
<gene>
    <name evidence="3" type="ORF">LDH80_38765</name>
</gene>
<keyword evidence="4" id="KW-1185">Reference proteome</keyword>